<feature type="domain" description="PIN" evidence="9">
    <location>
        <begin position="2"/>
        <end position="129"/>
    </location>
</feature>
<dbReference type="HAMAP" id="MF_00265">
    <property type="entry name" value="VapC_Nob1"/>
    <property type="match status" value="1"/>
</dbReference>
<dbReference type="AlphaFoldDB" id="A0A5E4UYD8"/>
<evidence type="ECO:0000313" key="10">
    <source>
        <dbReference type="EMBL" id="VVE03550.1"/>
    </source>
</evidence>
<feature type="binding site" evidence="8">
    <location>
        <position position="104"/>
    </location>
    <ligand>
        <name>Mg(2+)</name>
        <dbReference type="ChEBI" id="CHEBI:18420"/>
    </ligand>
</feature>
<feature type="binding site" evidence="8">
    <location>
        <position position="5"/>
    </location>
    <ligand>
        <name>Mg(2+)</name>
        <dbReference type="ChEBI" id="CHEBI:18420"/>
    </ligand>
</feature>
<accession>A0A5E4UYD8</accession>
<evidence type="ECO:0000256" key="3">
    <source>
        <dbReference type="ARBA" id="ARBA00022722"/>
    </source>
</evidence>
<dbReference type="GO" id="GO:0016787">
    <property type="term" value="F:hydrolase activity"/>
    <property type="evidence" value="ECO:0007669"/>
    <property type="project" value="UniProtKB-KW"/>
</dbReference>
<sequence>MYLVDTNVVSELRKRGRSDPGVAAFIQYTMERSLPRYLSVISIGEMRRGAASLRCRGDAPQAVLVENWLESILYDYRGFVLPVTEEIGHTWGRLRAKHKEHAIDKLIAATALVHRLVVVTRNVKDFSDTGVEVHNPFLH</sequence>
<name>A0A5E4UYD8_9BURK</name>
<evidence type="ECO:0000256" key="7">
    <source>
        <dbReference type="ARBA" id="ARBA00038093"/>
    </source>
</evidence>
<evidence type="ECO:0000256" key="6">
    <source>
        <dbReference type="ARBA" id="ARBA00022842"/>
    </source>
</evidence>
<comment type="cofactor">
    <cofactor evidence="1 8">
        <name>Mg(2+)</name>
        <dbReference type="ChEBI" id="CHEBI:18420"/>
    </cofactor>
</comment>
<proteinExistence type="inferred from homology"/>
<reference evidence="10 11" key="1">
    <citation type="submission" date="2019-08" db="EMBL/GenBank/DDBJ databases">
        <authorList>
            <person name="Peeters C."/>
        </authorList>
    </citation>
    <scope>NUCLEOTIDE SEQUENCE [LARGE SCALE GENOMIC DNA]</scope>
    <source>
        <strain evidence="10 11">LMG 31114</strain>
    </source>
</reference>
<keyword evidence="3 8" id="KW-0540">Nuclease</keyword>
<keyword evidence="4 8" id="KW-0479">Metal-binding</keyword>
<dbReference type="GeneID" id="300404286"/>
<dbReference type="Pfam" id="PF01850">
    <property type="entry name" value="PIN"/>
    <property type="match status" value="1"/>
</dbReference>
<dbReference type="GO" id="GO:0004540">
    <property type="term" value="F:RNA nuclease activity"/>
    <property type="evidence" value="ECO:0007669"/>
    <property type="project" value="InterPro"/>
</dbReference>
<dbReference type="CDD" id="cd18746">
    <property type="entry name" value="PIN_VapC4-5_FitB-like"/>
    <property type="match status" value="1"/>
</dbReference>
<keyword evidence="8" id="KW-0800">Toxin</keyword>
<comment type="function">
    <text evidence="8">Toxic component of a toxin-antitoxin (TA) system. An RNase.</text>
</comment>
<comment type="similarity">
    <text evidence="7 8">Belongs to the PINc/VapC protein family.</text>
</comment>
<evidence type="ECO:0000313" key="11">
    <source>
        <dbReference type="Proteomes" id="UP000366945"/>
    </source>
</evidence>
<dbReference type="GO" id="GO:0000287">
    <property type="term" value="F:magnesium ion binding"/>
    <property type="evidence" value="ECO:0007669"/>
    <property type="project" value="UniProtKB-UniRule"/>
</dbReference>
<dbReference type="RefSeq" id="WP_150679577.1">
    <property type="nucleotide sequence ID" value="NZ_CABPSK010000002.1"/>
</dbReference>
<dbReference type="InterPro" id="IPR029060">
    <property type="entry name" value="PIN-like_dom_sf"/>
</dbReference>
<protein>
    <recommendedName>
        <fullName evidence="8">Ribonuclease VapC</fullName>
        <shortName evidence="8">RNase VapC</shortName>
        <ecNumber evidence="8">3.1.-.-</ecNumber>
    </recommendedName>
    <alternativeName>
        <fullName evidence="8">Toxin VapC</fullName>
    </alternativeName>
</protein>
<dbReference type="Proteomes" id="UP000366945">
    <property type="component" value="Unassembled WGS sequence"/>
</dbReference>
<gene>
    <name evidence="8" type="primary">vapC</name>
    <name evidence="10" type="ORF">PPN31114_02252</name>
</gene>
<dbReference type="PANTHER" id="PTHR33653">
    <property type="entry name" value="RIBONUCLEASE VAPC2"/>
    <property type="match status" value="1"/>
</dbReference>
<dbReference type="EC" id="3.1.-.-" evidence="8"/>
<dbReference type="InterPro" id="IPR050556">
    <property type="entry name" value="Type_II_TA_system_RNase"/>
</dbReference>
<dbReference type="Gene3D" id="3.40.50.1010">
    <property type="entry name" value="5'-nuclease"/>
    <property type="match status" value="1"/>
</dbReference>
<evidence type="ECO:0000256" key="1">
    <source>
        <dbReference type="ARBA" id="ARBA00001946"/>
    </source>
</evidence>
<keyword evidence="5 8" id="KW-0378">Hydrolase</keyword>
<keyword evidence="2 8" id="KW-1277">Toxin-antitoxin system</keyword>
<dbReference type="SUPFAM" id="SSF88723">
    <property type="entry name" value="PIN domain-like"/>
    <property type="match status" value="1"/>
</dbReference>
<dbReference type="GO" id="GO:0090729">
    <property type="term" value="F:toxin activity"/>
    <property type="evidence" value="ECO:0007669"/>
    <property type="project" value="UniProtKB-KW"/>
</dbReference>
<evidence type="ECO:0000256" key="2">
    <source>
        <dbReference type="ARBA" id="ARBA00022649"/>
    </source>
</evidence>
<evidence type="ECO:0000256" key="8">
    <source>
        <dbReference type="HAMAP-Rule" id="MF_00265"/>
    </source>
</evidence>
<dbReference type="EMBL" id="CABPSK010000002">
    <property type="protein sequence ID" value="VVE03550.1"/>
    <property type="molecule type" value="Genomic_DNA"/>
</dbReference>
<dbReference type="InterPro" id="IPR022907">
    <property type="entry name" value="VapC_family"/>
</dbReference>
<dbReference type="InterPro" id="IPR002716">
    <property type="entry name" value="PIN_dom"/>
</dbReference>
<keyword evidence="6 8" id="KW-0460">Magnesium</keyword>
<evidence type="ECO:0000256" key="5">
    <source>
        <dbReference type="ARBA" id="ARBA00022801"/>
    </source>
</evidence>
<evidence type="ECO:0000259" key="9">
    <source>
        <dbReference type="Pfam" id="PF01850"/>
    </source>
</evidence>
<dbReference type="OrthoDB" id="9804823at2"/>
<keyword evidence="11" id="KW-1185">Reference proteome</keyword>
<organism evidence="10 11">
    <name type="scientific">Pandoraea pneumonica</name>
    <dbReference type="NCBI Taxonomy" id="2508299"/>
    <lineage>
        <taxon>Bacteria</taxon>
        <taxon>Pseudomonadati</taxon>
        <taxon>Pseudomonadota</taxon>
        <taxon>Betaproteobacteria</taxon>
        <taxon>Burkholderiales</taxon>
        <taxon>Burkholderiaceae</taxon>
        <taxon>Pandoraea</taxon>
    </lineage>
</organism>
<evidence type="ECO:0000256" key="4">
    <source>
        <dbReference type="ARBA" id="ARBA00022723"/>
    </source>
</evidence>
<dbReference type="PANTHER" id="PTHR33653:SF1">
    <property type="entry name" value="RIBONUCLEASE VAPC2"/>
    <property type="match status" value="1"/>
</dbReference>